<reference evidence="2 3" key="1">
    <citation type="submission" date="2015-07" db="EMBL/GenBank/DDBJ databases">
        <title>Comparative genomics of the Sigatoka disease complex on banana suggests a link between parallel evolutionary changes in Pseudocercospora fijiensis and Pseudocercospora eumusae and increased virulence on the banana host.</title>
        <authorList>
            <person name="Chang T.-C."/>
            <person name="Salvucci A."/>
            <person name="Crous P.W."/>
            <person name="Stergiopoulos I."/>
        </authorList>
    </citation>
    <scope>NUCLEOTIDE SEQUENCE [LARGE SCALE GENOMIC DNA]</scope>
    <source>
        <strain evidence="2 3">CBS 116634</strain>
    </source>
</reference>
<proteinExistence type="predicted"/>
<sequence length="168" mass="17767">MHAFTLVAAALSAAAPAAAQLIHGDGTYPPNSPVGDRATGALVYNGWEFYNAARQSNAVPASSPNAAAFFTSGEFQTGQDVLEATQCFRHLSHSAIPRVSAQRSDGTTVVQDLAYHPKTFRNGFITTIFPGSFSNLERLTIQVLSSSAPVGGVAPLVDNNHYLAFIRS</sequence>
<gene>
    <name evidence="2" type="ORF">AC579_6064</name>
</gene>
<keyword evidence="3" id="KW-1185">Reference proteome</keyword>
<evidence type="ECO:0000256" key="1">
    <source>
        <dbReference type="SAM" id="SignalP"/>
    </source>
</evidence>
<name>A0A139HZS6_9PEZI</name>
<keyword evidence="1" id="KW-0732">Signal</keyword>
<feature type="signal peptide" evidence="1">
    <location>
        <begin position="1"/>
        <end position="19"/>
    </location>
</feature>
<dbReference type="EMBL" id="LFZO01000511">
    <property type="protein sequence ID" value="KXT07938.1"/>
    <property type="molecule type" value="Genomic_DNA"/>
</dbReference>
<dbReference type="AlphaFoldDB" id="A0A139HZS6"/>
<dbReference type="Proteomes" id="UP000073492">
    <property type="component" value="Unassembled WGS sequence"/>
</dbReference>
<comment type="caution">
    <text evidence="2">The sequence shown here is derived from an EMBL/GenBank/DDBJ whole genome shotgun (WGS) entry which is preliminary data.</text>
</comment>
<feature type="chain" id="PRO_5007297046" evidence="1">
    <location>
        <begin position="20"/>
        <end position="168"/>
    </location>
</feature>
<organism evidence="2 3">
    <name type="scientific">Pseudocercospora musae</name>
    <dbReference type="NCBI Taxonomy" id="113226"/>
    <lineage>
        <taxon>Eukaryota</taxon>
        <taxon>Fungi</taxon>
        <taxon>Dikarya</taxon>
        <taxon>Ascomycota</taxon>
        <taxon>Pezizomycotina</taxon>
        <taxon>Dothideomycetes</taxon>
        <taxon>Dothideomycetidae</taxon>
        <taxon>Mycosphaerellales</taxon>
        <taxon>Mycosphaerellaceae</taxon>
        <taxon>Pseudocercospora</taxon>
    </lineage>
</organism>
<accession>A0A139HZS6</accession>
<evidence type="ECO:0000313" key="3">
    <source>
        <dbReference type="Proteomes" id="UP000073492"/>
    </source>
</evidence>
<protein>
    <submittedName>
        <fullName evidence="2">Uncharacterized protein</fullName>
    </submittedName>
</protein>
<evidence type="ECO:0000313" key="2">
    <source>
        <dbReference type="EMBL" id="KXT07938.1"/>
    </source>
</evidence>